<feature type="transmembrane region" description="Helical" evidence="1">
    <location>
        <begin position="111"/>
        <end position="130"/>
    </location>
</feature>
<dbReference type="Proteomes" id="UP000598426">
    <property type="component" value="Unassembled WGS sequence"/>
</dbReference>
<keyword evidence="3" id="KW-1185">Reference proteome</keyword>
<dbReference type="EMBL" id="JACXZS010000001">
    <property type="protein sequence ID" value="MBD3940508.1"/>
    <property type="molecule type" value="Genomic_DNA"/>
</dbReference>
<gene>
    <name evidence="2" type="ORF">IF188_02185</name>
</gene>
<accession>A0ABR8NJF7</accession>
<feature type="transmembrane region" description="Helical" evidence="1">
    <location>
        <begin position="32"/>
        <end position="57"/>
    </location>
</feature>
<reference evidence="2 3" key="1">
    <citation type="submission" date="2020-09" db="EMBL/GenBank/DDBJ databases">
        <title>Isolation and identification of active actinomycetes.</title>
        <authorList>
            <person name="Li X."/>
        </authorList>
    </citation>
    <scope>NUCLEOTIDE SEQUENCE [LARGE SCALE GENOMIC DNA]</scope>
    <source>
        <strain evidence="2 3">NEAU-LLC</strain>
    </source>
</reference>
<name>A0ABR8NJF7_9MICO</name>
<keyword evidence="1" id="KW-1133">Transmembrane helix</keyword>
<feature type="transmembrane region" description="Helical" evidence="1">
    <location>
        <begin position="69"/>
        <end position="91"/>
    </location>
</feature>
<organism evidence="2 3">
    <name type="scientific">Microbacterium helvum</name>
    <dbReference type="NCBI Taxonomy" id="2773713"/>
    <lineage>
        <taxon>Bacteria</taxon>
        <taxon>Bacillati</taxon>
        <taxon>Actinomycetota</taxon>
        <taxon>Actinomycetes</taxon>
        <taxon>Micrococcales</taxon>
        <taxon>Microbacteriaceae</taxon>
        <taxon>Microbacterium</taxon>
    </lineage>
</organism>
<evidence type="ECO:0000256" key="1">
    <source>
        <dbReference type="SAM" id="Phobius"/>
    </source>
</evidence>
<keyword evidence="1" id="KW-0812">Transmembrane</keyword>
<keyword evidence="1" id="KW-0472">Membrane</keyword>
<evidence type="ECO:0000313" key="3">
    <source>
        <dbReference type="Proteomes" id="UP000598426"/>
    </source>
</evidence>
<sequence>MIVARALLLVAAAGLLAYGAVLLVTTLTPAQLFALLVWLVAVVAVHDGVIAPLTSALRARWWRDAGGRPIAATAIAQVGFVVGATLSLFVLPEIWAQGRGSANPTILVGDYALRLVVVWTTIAAIVLVTWRLTRRRTRR</sequence>
<comment type="caution">
    <text evidence="2">The sequence shown here is derived from an EMBL/GenBank/DDBJ whole genome shotgun (WGS) entry which is preliminary data.</text>
</comment>
<protein>
    <submittedName>
        <fullName evidence="2">Uncharacterized protein</fullName>
    </submittedName>
</protein>
<proteinExistence type="predicted"/>
<evidence type="ECO:0000313" key="2">
    <source>
        <dbReference type="EMBL" id="MBD3940508.1"/>
    </source>
</evidence>
<dbReference type="RefSeq" id="WP_191170122.1">
    <property type="nucleotide sequence ID" value="NZ_JACXZS010000001.1"/>
</dbReference>